<proteinExistence type="predicted"/>
<feature type="transmembrane region" description="Helical" evidence="1">
    <location>
        <begin position="211"/>
        <end position="233"/>
    </location>
</feature>
<comment type="caution">
    <text evidence="2">The sequence shown here is derived from an EMBL/GenBank/DDBJ whole genome shotgun (WGS) entry which is preliminary data.</text>
</comment>
<dbReference type="PATRIC" id="fig|229921.5.peg.2442"/>
<evidence type="ECO:0000313" key="3">
    <source>
        <dbReference type="Proteomes" id="UP000050501"/>
    </source>
</evidence>
<feature type="transmembrane region" description="Helical" evidence="1">
    <location>
        <begin position="135"/>
        <end position="155"/>
    </location>
</feature>
<evidence type="ECO:0000313" key="2">
    <source>
        <dbReference type="EMBL" id="KPL90787.1"/>
    </source>
</evidence>
<dbReference type="STRING" id="229921.ADN01_02175"/>
<dbReference type="RefSeq" id="WP_062417554.1">
    <property type="nucleotide sequence ID" value="NZ_DF967974.1"/>
</dbReference>
<accession>A0A0P6YF35</accession>
<dbReference type="AlphaFoldDB" id="A0A0P6YF35"/>
<name>A0A0P6YF35_9CHLR</name>
<reference evidence="2 3" key="1">
    <citation type="submission" date="2015-07" db="EMBL/GenBank/DDBJ databases">
        <title>Genome sequence of Levilinea saccharolytica DSM 16555.</title>
        <authorList>
            <person name="Hemp J."/>
            <person name="Ward L.M."/>
            <person name="Pace L.A."/>
            <person name="Fischer W.W."/>
        </authorList>
    </citation>
    <scope>NUCLEOTIDE SEQUENCE [LARGE SCALE GENOMIC DNA]</scope>
    <source>
        <strain evidence="2 3">KIBI-1</strain>
    </source>
</reference>
<keyword evidence="1" id="KW-0472">Membrane</keyword>
<organism evidence="2 3">
    <name type="scientific">Levilinea saccharolytica</name>
    <dbReference type="NCBI Taxonomy" id="229921"/>
    <lineage>
        <taxon>Bacteria</taxon>
        <taxon>Bacillati</taxon>
        <taxon>Chloroflexota</taxon>
        <taxon>Anaerolineae</taxon>
        <taxon>Anaerolineales</taxon>
        <taxon>Anaerolineaceae</taxon>
        <taxon>Levilinea</taxon>
    </lineage>
</organism>
<dbReference type="Pfam" id="PF14808">
    <property type="entry name" value="TMEM164"/>
    <property type="match status" value="1"/>
</dbReference>
<dbReference type="NCBIfam" id="TIGR02206">
    <property type="entry name" value="intg_mem_TP0381"/>
    <property type="match status" value="1"/>
</dbReference>
<sequence>MNEFFALDYHGEPFALFGTAHLAALAGVVLVNVLIFLFRRRFSEAGRRTLRYVLAGVLLVVELSWHGWNAATGQWTLQTMLPLHLCSALVWLSIYMLITGNQRIYEFAYLLGIPGALQALLTPDAGIYGFPHFRFFQVILSHGTLVTAALALTWVEGYRPTLASLKRVFITGNIYLAAVFVFNLLIGSNYLFIAHKPETASLLDVLPPWPWYIAVIELLGLVFVLVMYAPFFVRDLRARRTAVQADGLSSK</sequence>
<protein>
    <recommendedName>
        <fullName evidence="4">TIGR02206 family membrane protein</fullName>
    </recommendedName>
</protein>
<dbReference type="InterPro" id="IPR011737">
    <property type="entry name" value="CHP02206_TP0381"/>
</dbReference>
<gene>
    <name evidence="2" type="ORF">ADN01_02175</name>
</gene>
<feature type="transmembrane region" description="Helical" evidence="1">
    <location>
        <begin position="167"/>
        <end position="191"/>
    </location>
</feature>
<feature type="transmembrane region" description="Helical" evidence="1">
    <location>
        <begin position="14"/>
        <end position="38"/>
    </location>
</feature>
<dbReference type="OrthoDB" id="9813172at2"/>
<keyword evidence="3" id="KW-1185">Reference proteome</keyword>
<keyword evidence="1" id="KW-0812">Transmembrane</keyword>
<evidence type="ECO:0008006" key="4">
    <source>
        <dbReference type="Google" id="ProtNLM"/>
    </source>
</evidence>
<evidence type="ECO:0000256" key="1">
    <source>
        <dbReference type="SAM" id="Phobius"/>
    </source>
</evidence>
<dbReference type="EMBL" id="LGCM01000009">
    <property type="protein sequence ID" value="KPL90787.1"/>
    <property type="molecule type" value="Genomic_DNA"/>
</dbReference>
<feature type="transmembrane region" description="Helical" evidence="1">
    <location>
        <begin position="50"/>
        <end position="68"/>
    </location>
</feature>
<feature type="transmembrane region" description="Helical" evidence="1">
    <location>
        <begin position="107"/>
        <end position="129"/>
    </location>
</feature>
<dbReference type="Proteomes" id="UP000050501">
    <property type="component" value="Unassembled WGS sequence"/>
</dbReference>
<keyword evidence="1" id="KW-1133">Transmembrane helix</keyword>
<feature type="transmembrane region" description="Helical" evidence="1">
    <location>
        <begin position="80"/>
        <end position="98"/>
    </location>
</feature>